<keyword evidence="3 8" id="KW-0436">Ligase</keyword>
<dbReference type="GO" id="GO:0032267">
    <property type="term" value="F:tRNA(Ile)-lysidine synthase activity"/>
    <property type="evidence" value="ECO:0007669"/>
    <property type="project" value="UniProtKB-EC"/>
</dbReference>
<accession>A0ABY6A7N7</accession>
<dbReference type="Pfam" id="PF11734">
    <property type="entry name" value="TilS_C"/>
    <property type="match status" value="1"/>
</dbReference>
<keyword evidence="5 8" id="KW-0547">Nucleotide-binding</keyword>
<dbReference type="CDD" id="cd01992">
    <property type="entry name" value="TilS_N"/>
    <property type="match status" value="1"/>
</dbReference>
<dbReference type="InterPro" id="IPR014729">
    <property type="entry name" value="Rossmann-like_a/b/a_fold"/>
</dbReference>
<dbReference type="InterPro" id="IPR012796">
    <property type="entry name" value="Lysidine-tRNA-synth_C"/>
</dbReference>
<dbReference type="SUPFAM" id="SSF52402">
    <property type="entry name" value="Adenine nucleotide alpha hydrolases-like"/>
    <property type="match status" value="1"/>
</dbReference>
<dbReference type="InterPro" id="IPR012795">
    <property type="entry name" value="tRNA_Ile_lys_synt_N"/>
</dbReference>
<evidence type="ECO:0000256" key="1">
    <source>
        <dbReference type="ARBA" id="ARBA00004496"/>
    </source>
</evidence>
<dbReference type="Pfam" id="PF01171">
    <property type="entry name" value="ATP_bind_3"/>
    <property type="match status" value="1"/>
</dbReference>
<dbReference type="Proteomes" id="UP001065322">
    <property type="component" value="Chromosome"/>
</dbReference>
<dbReference type="Gene3D" id="1.20.59.20">
    <property type="match status" value="1"/>
</dbReference>
<gene>
    <name evidence="8 10" type="primary">tilS</name>
    <name evidence="10" type="ORF">HUF19_05570</name>
</gene>
<keyword evidence="4 8" id="KW-0819">tRNA processing</keyword>
<comment type="function">
    <text evidence="8">Ligates lysine onto the cytidine present at position 34 of the AUA codon-specific tRNA(Ile) that contains the anticodon CAU, in an ATP-dependent manner. Cytidine is converted to lysidine, thus changing the amino acid specificity of the tRNA from methionine to isoleucine.</text>
</comment>
<dbReference type="RefSeq" id="WP_260998861.1">
    <property type="nucleotide sequence ID" value="NZ_CP054475.1"/>
</dbReference>
<evidence type="ECO:0000256" key="6">
    <source>
        <dbReference type="ARBA" id="ARBA00022840"/>
    </source>
</evidence>
<dbReference type="NCBIfam" id="TIGR02432">
    <property type="entry name" value="lysidine_TilS_N"/>
    <property type="match status" value="1"/>
</dbReference>
<dbReference type="InterPro" id="IPR011063">
    <property type="entry name" value="TilS/TtcA_N"/>
</dbReference>
<dbReference type="NCBIfam" id="TIGR02433">
    <property type="entry name" value="lysidine_TilS_C"/>
    <property type="match status" value="1"/>
</dbReference>
<evidence type="ECO:0000259" key="9">
    <source>
        <dbReference type="SMART" id="SM00977"/>
    </source>
</evidence>
<comment type="catalytic activity">
    <reaction evidence="7 8">
        <text>cytidine(34) in tRNA(Ile2) + L-lysine + ATP = lysidine(34) in tRNA(Ile2) + AMP + diphosphate + H(+)</text>
        <dbReference type="Rhea" id="RHEA:43744"/>
        <dbReference type="Rhea" id="RHEA-COMP:10625"/>
        <dbReference type="Rhea" id="RHEA-COMP:10670"/>
        <dbReference type="ChEBI" id="CHEBI:15378"/>
        <dbReference type="ChEBI" id="CHEBI:30616"/>
        <dbReference type="ChEBI" id="CHEBI:32551"/>
        <dbReference type="ChEBI" id="CHEBI:33019"/>
        <dbReference type="ChEBI" id="CHEBI:82748"/>
        <dbReference type="ChEBI" id="CHEBI:83665"/>
        <dbReference type="ChEBI" id="CHEBI:456215"/>
        <dbReference type="EC" id="6.3.4.19"/>
    </reaction>
</comment>
<evidence type="ECO:0000256" key="2">
    <source>
        <dbReference type="ARBA" id="ARBA00022490"/>
    </source>
</evidence>
<comment type="similarity">
    <text evidence="8">Belongs to the tRNA(Ile)-lysidine synthase family.</text>
</comment>
<evidence type="ECO:0000256" key="4">
    <source>
        <dbReference type="ARBA" id="ARBA00022694"/>
    </source>
</evidence>
<dbReference type="EMBL" id="CP054475">
    <property type="protein sequence ID" value="UXD86944.1"/>
    <property type="molecule type" value="Genomic_DNA"/>
</dbReference>
<dbReference type="PANTHER" id="PTHR43033">
    <property type="entry name" value="TRNA(ILE)-LYSIDINE SYNTHASE-RELATED"/>
    <property type="match status" value="1"/>
</dbReference>
<sequence>MPDALLSTLDKAIASLSGRSGRLVVAYSGGLDSTVLLHLLAQNAALKNRLLALHVHHGLSANADTWAAHCGQQCAQLQVPFVCERVVVNNHGAGIEQAAREARYQAFAAHCLPGDTLLLAHHADDQAETFFMRLLRGSGLTGLAAMAAVRELQPDSDILLLRPLLSTRRAQLEDYAAVQQLSWVEDESNGDERFERNWWRQTLLPQIFARLPGRESALQRSIAQLQQDQQLLAELLQPAVEACLRPCRWPSAAPLSCSIIELLAAPAHHRPYLLRGWLARCGLNTGMPGADFLQRIEQEVIAAAPDRQPQLQLGDLTIRRFQQQLYLVAEMPPFSAEPCDVVIAHDSHIPWYDGALVAAPAPECGGSVLLQPGNYRLVAANACQGMTLKIAGRPRKTLKHLWQEAGVPPWLRECWPALLRDGELCALPGLCVAEKASAVAGQEPDSGVFLHWQGIFQAGHDLT</sequence>
<name>A0ABY6A7N7_9GAMM</name>
<reference evidence="11" key="1">
    <citation type="submission" date="2020-06" db="EMBL/GenBank/DDBJ databases">
        <title>Thalassolituus marinus alknpb1M-1, a hydrocarbon-degrading bacterium isolated from the deep-sea overlying water using an in-situ strategy from the South China Sea basin.</title>
        <authorList>
            <person name="Dong C."/>
            <person name="Chen Y."/>
            <person name="Shao Z."/>
        </authorList>
    </citation>
    <scope>NUCLEOTIDE SEQUENCE [LARGE SCALE GENOMIC DNA]</scope>
    <source>
        <strain evidence="11">alknpb1M-1</strain>
    </source>
</reference>
<comment type="domain">
    <text evidence="8">The N-terminal region contains the highly conserved SGGXDS motif, predicted to be a P-loop motif involved in ATP binding.</text>
</comment>
<dbReference type="SUPFAM" id="SSF56037">
    <property type="entry name" value="PheT/TilS domain"/>
    <property type="match status" value="1"/>
</dbReference>
<feature type="binding site" evidence="8">
    <location>
        <begin position="28"/>
        <end position="33"/>
    </location>
    <ligand>
        <name>ATP</name>
        <dbReference type="ChEBI" id="CHEBI:30616"/>
    </ligand>
</feature>
<dbReference type="Pfam" id="PF09179">
    <property type="entry name" value="TilS"/>
    <property type="match status" value="1"/>
</dbReference>
<dbReference type="HAMAP" id="MF_01161">
    <property type="entry name" value="tRNA_Ile_lys_synt"/>
    <property type="match status" value="1"/>
</dbReference>
<dbReference type="Gene3D" id="3.40.50.620">
    <property type="entry name" value="HUPs"/>
    <property type="match status" value="1"/>
</dbReference>
<evidence type="ECO:0000313" key="10">
    <source>
        <dbReference type="EMBL" id="UXD86944.1"/>
    </source>
</evidence>
<evidence type="ECO:0000256" key="8">
    <source>
        <dbReference type="HAMAP-Rule" id="MF_01161"/>
    </source>
</evidence>
<dbReference type="InterPro" id="IPR015262">
    <property type="entry name" value="tRNA_Ile_lys_synt_subst-bd"/>
</dbReference>
<organism evidence="10 11">
    <name type="scientific">Thalassolituus hydrocarboniclasticus</name>
    <dbReference type="NCBI Taxonomy" id="2742796"/>
    <lineage>
        <taxon>Bacteria</taxon>
        <taxon>Pseudomonadati</taxon>
        <taxon>Pseudomonadota</taxon>
        <taxon>Gammaproteobacteria</taxon>
        <taxon>Oceanospirillales</taxon>
        <taxon>Oceanospirillaceae</taxon>
        <taxon>Thalassolituus</taxon>
    </lineage>
</organism>
<dbReference type="EC" id="6.3.4.19" evidence="8"/>
<comment type="subcellular location">
    <subcellularLocation>
        <location evidence="1 8">Cytoplasm</location>
    </subcellularLocation>
</comment>
<evidence type="ECO:0000256" key="7">
    <source>
        <dbReference type="ARBA" id="ARBA00048539"/>
    </source>
</evidence>
<protein>
    <recommendedName>
        <fullName evidence="8">tRNA(Ile)-lysidine synthase</fullName>
        <ecNumber evidence="8">6.3.4.19</ecNumber>
    </recommendedName>
    <alternativeName>
        <fullName evidence="8">tRNA(Ile)-2-lysyl-cytidine synthase</fullName>
    </alternativeName>
    <alternativeName>
        <fullName evidence="8">tRNA(Ile)-lysidine synthetase</fullName>
    </alternativeName>
</protein>
<dbReference type="SUPFAM" id="SSF82829">
    <property type="entry name" value="MesJ substrate recognition domain-like"/>
    <property type="match status" value="1"/>
</dbReference>
<dbReference type="PANTHER" id="PTHR43033:SF1">
    <property type="entry name" value="TRNA(ILE)-LYSIDINE SYNTHASE-RELATED"/>
    <property type="match status" value="1"/>
</dbReference>
<evidence type="ECO:0000256" key="3">
    <source>
        <dbReference type="ARBA" id="ARBA00022598"/>
    </source>
</evidence>
<keyword evidence="2 8" id="KW-0963">Cytoplasm</keyword>
<dbReference type="InterPro" id="IPR012094">
    <property type="entry name" value="tRNA_Ile_lys_synt"/>
</dbReference>
<dbReference type="SMART" id="SM00977">
    <property type="entry name" value="TilS_C"/>
    <property type="match status" value="1"/>
</dbReference>
<feature type="domain" description="Lysidine-tRNA(Ile) synthetase C-terminal" evidence="9">
    <location>
        <begin position="377"/>
        <end position="452"/>
    </location>
</feature>
<proteinExistence type="inferred from homology"/>
<keyword evidence="11" id="KW-1185">Reference proteome</keyword>
<keyword evidence="6 8" id="KW-0067">ATP-binding</keyword>
<evidence type="ECO:0000256" key="5">
    <source>
        <dbReference type="ARBA" id="ARBA00022741"/>
    </source>
</evidence>
<evidence type="ECO:0000313" key="11">
    <source>
        <dbReference type="Proteomes" id="UP001065322"/>
    </source>
</evidence>